<evidence type="ECO:0000313" key="3">
    <source>
        <dbReference type="Proteomes" id="UP000636800"/>
    </source>
</evidence>
<proteinExistence type="predicted"/>
<evidence type="ECO:0000313" key="4">
    <source>
        <dbReference type="Proteomes" id="UP000639772"/>
    </source>
</evidence>
<keyword evidence="3" id="KW-1185">Reference proteome</keyword>
<organism evidence="1 3">
    <name type="scientific">Vanilla planifolia</name>
    <name type="common">Vanilla</name>
    <dbReference type="NCBI Taxonomy" id="51239"/>
    <lineage>
        <taxon>Eukaryota</taxon>
        <taxon>Viridiplantae</taxon>
        <taxon>Streptophyta</taxon>
        <taxon>Embryophyta</taxon>
        <taxon>Tracheophyta</taxon>
        <taxon>Spermatophyta</taxon>
        <taxon>Magnoliopsida</taxon>
        <taxon>Liliopsida</taxon>
        <taxon>Asparagales</taxon>
        <taxon>Orchidaceae</taxon>
        <taxon>Vanilloideae</taxon>
        <taxon>Vanilleae</taxon>
        <taxon>Vanilla</taxon>
    </lineage>
</organism>
<accession>A0A835PBF7</accession>
<dbReference type="Proteomes" id="UP000639772">
    <property type="component" value="Unassembled WGS sequence"/>
</dbReference>
<comment type="caution">
    <text evidence="1">The sequence shown here is derived from an EMBL/GenBank/DDBJ whole genome shotgun (WGS) entry which is preliminary data.</text>
</comment>
<name>A0A835PBF7_VANPL</name>
<dbReference type="AlphaFoldDB" id="A0A835PBF7"/>
<evidence type="ECO:0000313" key="2">
    <source>
        <dbReference type="EMBL" id="KAG0450624.1"/>
    </source>
</evidence>
<reference evidence="3 4" key="1">
    <citation type="journal article" date="2020" name="Nat. Food">
        <title>A phased Vanilla planifolia genome enables genetic improvement of flavour and production.</title>
        <authorList>
            <person name="Hasing T."/>
            <person name="Tang H."/>
            <person name="Brym M."/>
            <person name="Khazi F."/>
            <person name="Huang T."/>
            <person name="Chambers A.H."/>
        </authorList>
    </citation>
    <scope>NUCLEOTIDE SEQUENCE [LARGE SCALE GENOMIC DNA]</scope>
    <source>
        <tissue evidence="1">Leaf</tissue>
    </source>
</reference>
<protein>
    <submittedName>
        <fullName evidence="1">Uncharacterized protein</fullName>
    </submittedName>
</protein>
<dbReference type="EMBL" id="JADCNL010000105">
    <property type="protein sequence ID" value="KAG0450576.1"/>
    <property type="molecule type" value="Genomic_DNA"/>
</dbReference>
<sequence length="120" mass="13698">MINSRRGMPEGWLKCHHLRLKKLASPSIDALFLAEPFINGDQIPSIRRVNLGSWTDMLAMGKFDSLVEPYWVRSIGSSAQAYPLPSFSRRRHASSFFSTVSRSTFHPSWHFLSETSWLTA</sequence>
<dbReference type="Proteomes" id="UP000636800">
    <property type="component" value="Unassembled WGS sequence"/>
</dbReference>
<dbReference type="EMBL" id="JADCNM010000106">
    <property type="protein sequence ID" value="KAG0450624.1"/>
    <property type="molecule type" value="Genomic_DNA"/>
</dbReference>
<evidence type="ECO:0000313" key="1">
    <source>
        <dbReference type="EMBL" id="KAG0450576.1"/>
    </source>
</evidence>
<gene>
    <name evidence="2" type="ORF">HPP92_026640</name>
    <name evidence="1" type="ORF">HPP92_026858</name>
</gene>